<keyword evidence="5" id="KW-0288">FMN</keyword>
<keyword evidence="7" id="KW-0274">FAD</keyword>
<dbReference type="FunFam" id="3.40.50.360:FF:000034">
    <property type="entry name" value="NADPH-dependent diflavin oxidoreductase 1"/>
    <property type="match status" value="1"/>
</dbReference>
<dbReference type="InterPro" id="IPR023173">
    <property type="entry name" value="NADPH_Cyt_P450_Rdtase_alpha"/>
</dbReference>
<sequence>MGVQADFLILYGSHTGQAECISKQIKEKAEILGLKPCLFTLDDNEKEFHIEDENLVVIVVSSTGDGDPPENASRFWRRISRKTLESNFLEKLDYALLGLGDSNYSTFQGVPNKIDKRLKFLGASSIVEIGHADDQVGLELVVEPWIESLFQVLVKRFNLNPDVLQQLNSKVEIAEKREVPEKVNSEGVTSKQPKPILSPQPYKYPEVSLIRGNDKLSNDPALRVPVAPQEFLASTVSHEKLEQNHGIPWQNGAKMVGVASAPYEVTVVGAARLTDLDVTKPKYELVLDLGVHHSNLPYEPGDAFYFVIPNSVMEVNFILERMNMLSAADQKCTVSVNPNTKKINPALPAHVPPESSIRYLFTYCLDIRRTPGRPVLRALAESATDEGEKRRLLELTSAQGLSEFNLFVRQPGLSLADILFAFPSVTPSADRLIELLPRLIPRSYSVSSCRGRRVRFIYSVMTFTAEDGRRYPRKGVATEYLLGLKVNDIVQIMHKEPARFRLPPPPLPSTCAKDMHLLMVGPGTGVAVFLAFCQHLLNMKLSDPGNFPDVPRYLYFGCRNMEKDALYLDELKSYVREGILTELILCESQGNGSYPKYVQDALKERSSQVCEFLSISGTDVPSRVYICGDAKGMSKSVWQCFQDIIKEQLGKSDADAKAYMTELHKADRYVEDVWS</sequence>
<dbReference type="GO" id="GO:0005829">
    <property type="term" value="C:cytosol"/>
    <property type="evidence" value="ECO:0007669"/>
    <property type="project" value="TreeGrafter"/>
</dbReference>
<keyword evidence="8" id="KW-0521">NADP</keyword>
<dbReference type="Proteomes" id="UP000025227">
    <property type="component" value="Unplaced"/>
</dbReference>
<feature type="domain" description="FAD-binding FR-type" evidence="14">
    <location>
        <begin position="260"/>
        <end position="503"/>
    </location>
</feature>
<dbReference type="GO" id="GO:0010181">
    <property type="term" value="F:FMN binding"/>
    <property type="evidence" value="ECO:0007669"/>
    <property type="project" value="InterPro"/>
</dbReference>
<accession>A0A7I4Y448</accession>
<evidence type="ECO:0000256" key="9">
    <source>
        <dbReference type="ARBA" id="ARBA00023002"/>
    </source>
</evidence>
<dbReference type="AlphaFoldDB" id="A0A7I4Y448"/>
<keyword evidence="10" id="KW-0486">Methionine biosynthesis</keyword>
<dbReference type="Gene3D" id="3.40.50.360">
    <property type="match status" value="1"/>
</dbReference>
<dbReference type="InterPro" id="IPR003097">
    <property type="entry name" value="CysJ-like_FAD-binding"/>
</dbReference>
<comment type="cofactor">
    <cofactor evidence="1">
        <name>FMN</name>
        <dbReference type="ChEBI" id="CHEBI:58210"/>
    </cofactor>
</comment>
<dbReference type="PRINTS" id="PR00369">
    <property type="entry name" value="FLAVODOXIN"/>
</dbReference>
<evidence type="ECO:0000256" key="3">
    <source>
        <dbReference type="ARBA" id="ARBA00022605"/>
    </source>
</evidence>
<dbReference type="Pfam" id="PF00175">
    <property type="entry name" value="NAD_binding_1"/>
    <property type="match status" value="1"/>
</dbReference>
<protein>
    <recommendedName>
        <fullName evidence="12">Methionine synthase reductase</fullName>
        <ecNumber evidence="11">1.16.1.8</ecNumber>
    </recommendedName>
</protein>
<dbReference type="GO" id="GO:0030586">
    <property type="term" value="F:[methionine synthase] reductase (NADPH) activity"/>
    <property type="evidence" value="ECO:0007669"/>
    <property type="project" value="UniProtKB-EC"/>
</dbReference>
<dbReference type="InterPro" id="IPR039261">
    <property type="entry name" value="FNR_nucleotide-bd"/>
</dbReference>
<dbReference type="Pfam" id="PF00667">
    <property type="entry name" value="FAD_binding_1"/>
    <property type="match status" value="1"/>
</dbReference>
<dbReference type="InterPro" id="IPR017927">
    <property type="entry name" value="FAD-bd_FR_type"/>
</dbReference>
<reference evidence="16" key="1">
    <citation type="submission" date="2020-12" db="UniProtKB">
        <authorList>
            <consortium name="WormBaseParasite"/>
        </authorList>
    </citation>
    <scope>IDENTIFICATION</scope>
    <source>
        <strain evidence="16">MHco3</strain>
    </source>
</reference>
<dbReference type="PROSITE" id="PS50902">
    <property type="entry name" value="FLAVODOXIN_LIKE"/>
    <property type="match status" value="1"/>
</dbReference>
<dbReference type="SUPFAM" id="SSF52218">
    <property type="entry name" value="Flavoproteins"/>
    <property type="match status" value="1"/>
</dbReference>
<evidence type="ECO:0000259" key="13">
    <source>
        <dbReference type="PROSITE" id="PS50902"/>
    </source>
</evidence>
<keyword evidence="6" id="KW-0949">S-adenosyl-L-methionine</keyword>
<dbReference type="Gene3D" id="1.20.990.10">
    <property type="entry name" value="NADPH-cytochrome p450 Reductase, Chain A, domain 3"/>
    <property type="match status" value="1"/>
</dbReference>
<evidence type="ECO:0000256" key="10">
    <source>
        <dbReference type="ARBA" id="ARBA00023167"/>
    </source>
</evidence>
<dbReference type="InterPro" id="IPR001709">
    <property type="entry name" value="Flavoprot_Pyr_Nucl_cyt_Rdtase"/>
</dbReference>
<evidence type="ECO:0000256" key="5">
    <source>
        <dbReference type="ARBA" id="ARBA00022643"/>
    </source>
</evidence>
<dbReference type="InterPro" id="IPR008254">
    <property type="entry name" value="Flavodoxin/NO_synth"/>
</dbReference>
<dbReference type="WBParaSite" id="HCON_00041860-00001">
    <property type="protein sequence ID" value="HCON_00041860-00001"/>
    <property type="gene ID" value="HCON_00041860"/>
</dbReference>
<dbReference type="InterPro" id="IPR017938">
    <property type="entry name" value="Riboflavin_synthase-like_b-brl"/>
</dbReference>
<dbReference type="EC" id="1.16.1.8" evidence="11"/>
<dbReference type="Gene3D" id="2.40.30.10">
    <property type="entry name" value="Translation factors"/>
    <property type="match status" value="1"/>
</dbReference>
<evidence type="ECO:0000256" key="12">
    <source>
        <dbReference type="ARBA" id="ARBA00040659"/>
    </source>
</evidence>
<keyword evidence="3" id="KW-0028">Amino-acid biosynthesis</keyword>
<evidence type="ECO:0000259" key="14">
    <source>
        <dbReference type="PROSITE" id="PS51384"/>
    </source>
</evidence>
<dbReference type="PRINTS" id="PR00371">
    <property type="entry name" value="FPNCR"/>
</dbReference>
<feature type="domain" description="Flavodoxin-like" evidence="13">
    <location>
        <begin position="7"/>
        <end position="150"/>
    </location>
</feature>
<dbReference type="GO" id="GO:0050660">
    <property type="term" value="F:flavin adenine dinucleotide binding"/>
    <property type="evidence" value="ECO:0007669"/>
    <property type="project" value="TreeGrafter"/>
</dbReference>
<dbReference type="GO" id="GO:0050667">
    <property type="term" value="P:homocysteine metabolic process"/>
    <property type="evidence" value="ECO:0007669"/>
    <property type="project" value="TreeGrafter"/>
</dbReference>
<evidence type="ECO:0000256" key="11">
    <source>
        <dbReference type="ARBA" id="ARBA00039088"/>
    </source>
</evidence>
<keyword evidence="4" id="KW-0285">Flavoprotein</keyword>
<evidence type="ECO:0000313" key="16">
    <source>
        <dbReference type="WBParaSite" id="HCON_00041860-00001"/>
    </source>
</evidence>
<keyword evidence="15" id="KW-1185">Reference proteome</keyword>
<dbReference type="GO" id="GO:0009086">
    <property type="term" value="P:methionine biosynthetic process"/>
    <property type="evidence" value="ECO:0007669"/>
    <property type="project" value="UniProtKB-KW"/>
</dbReference>
<dbReference type="SUPFAM" id="SSF52343">
    <property type="entry name" value="Ferredoxin reductase-like, C-terminal NADP-linked domain"/>
    <property type="match status" value="1"/>
</dbReference>
<evidence type="ECO:0000256" key="8">
    <source>
        <dbReference type="ARBA" id="ARBA00022857"/>
    </source>
</evidence>
<comment type="cofactor">
    <cofactor evidence="2">
        <name>FAD</name>
        <dbReference type="ChEBI" id="CHEBI:57692"/>
    </cofactor>
</comment>
<keyword evidence="9" id="KW-0560">Oxidoreductase</keyword>
<evidence type="ECO:0000256" key="4">
    <source>
        <dbReference type="ARBA" id="ARBA00022630"/>
    </source>
</evidence>
<dbReference type="InterPro" id="IPR001094">
    <property type="entry name" value="Flavdoxin-like"/>
</dbReference>
<dbReference type="Gene3D" id="3.40.50.80">
    <property type="entry name" value="Nucleotide-binding domain of ferredoxin-NADP reductase (FNR) module"/>
    <property type="match status" value="1"/>
</dbReference>
<dbReference type="PANTHER" id="PTHR19384:SF84">
    <property type="entry name" value="METHIONINE SYNTHASE REDUCTASE"/>
    <property type="match status" value="1"/>
</dbReference>
<dbReference type="FunFam" id="1.20.990.10:FF:000007">
    <property type="entry name" value="Methionine synthase reductase"/>
    <property type="match status" value="1"/>
</dbReference>
<organism evidence="15 16">
    <name type="scientific">Haemonchus contortus</name>
    <name type="common">Barber pole worm</name>
    <dbReference type="NCBI Taxonomy" id="6289"/>
    <lineage>
        <taxon>Eukaryota</taxon>
        <taxon>Metazoa</taxon>
        <taxon>Ecdysozoa</taxon>
        <taxon>Nematoda</taxon>
        <taxon>Chromadorea</taxon>
        <taxon>Rhabditida</taxon>
        <taxon>Rhabditina</taxon>
        <taxon>Rhabditomorpha</taxon>
        <taxon>Strongyloidea</taxon>
        <taxon>Trichostrongylidae</taxon>
        <taxon>Haemonchus</taxon>
    </lineage>
</organism>
<evidence type="ECO:0000256" key="7">
    <source>
        <dbReference type="ARBA" id="ARBA00022827"/>
    </source>
</evidence>
<dbReference type="InterPro" id="IPR001433">
    <property type="entry name" value="OxRdtase_FAD/NAD-bd"/>
</dbReference>
<dbReference type="Pfam" id="PF00258">
    <property type="entry name" value="Flavodoxin_1"/>
    <property type="match status" value="1"/>
</dbReference>
<evidence type="ECO:0000313" key="15">
    <source>
        <dbReference type="Proteomes" id="UP000025227"/>
    </source>
</evidence>
<dbReference type="PROSITE" id="PS51384">
    <property type="entry name" value="FAD_FR"/>
    <property type="match status" value="1"/>
</dbReference>
<dbReference type="PANTHER" id="PTHR19384">
    <property type="entry name" value="NITRIC OXIDE SYNTHASE-RELATED"/>
    <property type="match status" value="1"/>
</dbReference>
<evidence type="ECO:0000256" key="2">
    <source>
        <dbReference type="ARBA" id="ARBA00001974"/>
    </source>
</evidence>
<evidence type="ECO:0000256" key="1">
    <source>
        <dbReference type="ARBA" id="ARBA00001917"/>
    </source>
</evidence>
<dbReference type="SUPFAM" id="SSF63380">
    <property type="entry name" value="Riboflavin synthase domain-like"/>
    <property type="match status" value="1"/>
</dbReference>
<evidence type="ECO:0000256" key="6">
    <source>
        <dbReference type="ARBA" id="ARBA00022691"/>
    </source>
</evidence>
<dbReference type="OMA" id="LFFGHQR"/>
<dbReference type="OrthoDB" id="1856718at2759"/>
<proteinExistence type="predicted"/>
<dbReference type="InterPro" id="IPR029039">
    <property type="entry name" value="Flavoprotein-like_sf"/>
</dbReference>
<name>A0A7I4Y448_HAECO</name>